<dbReference type="Gene3D" id="2.60.120.200">
    <property type="match status" value="1"/>
</dbReference>
<reference evidence="1" key="1">
    <citation type="journal article" date="2015" name="Nature">
        <title>Complex archaea that bridge the gap between prokaryotes and eukaryotes.</title>
        <authorList>
            <person name="Spang A."/>
            <person name="Saw J.H."/>
            <person name="Jorgensen S.L."/>
            <person name="Zaremba-Niedzwiedzka K."/>
            <person name="Martijn J."/>
            <person name="Lind A.E."/>
            <person name="van Eijk R."/>
            <person name="Schleper C."/>
            <person name="Guy L."/>
            <person name="Ettema T.J."/>
        </authorList>
    </citation>
    <scope>NUCLEOTIDE SEQUENCE</scope>
</reference>
<accession>A0A0F8Y5X2</accession>
<dbReference type="EMBL" id="LAZR01058869">
    <property type="protein sequence ID" value="KKK69000.1"/>
    <property type="molecule type" value="Genomic_DNA"/>
</dbReference>
<feature type="non-terminal residue" evidence="1">
    <location>
        <position position="1"/>
    </location>
</feature>
<dbReference type="AlphaFoldDB" id="A0A0F8Y5X2"/>
<sequence length="378" mass="39458">PSAETFLIQKAEAYELGIRQTSGNNEVFGRLLDGTLSLLDETANNNDGTGIGGGPTADLTPQLGTAAADFDGIDQGVDVGSDASIDNIWDGGGSVEFWIDLVNDTDSTAVVTEKFEWDIAVRDVNGAGGGCGANLQGVRLSIDFSGTDGLWRTTSCILDTTTGFQHIAITYNSDAVGNNPTIFLNGVSQGVTGVSTPVGTRVSDDTRVGRIGRPGGAGLGLEAQLDEVRLWTDTSGDGSDRNTECTGAEANLQACYRFNLGGAEVSTQDSDADTGGTQAFVTGTSYDIEVLYHQVNLILDIDGGTDEDTQAGTFAITANANDVTIGTTDLDASIHEARVEEIGLAEDLHANDNDGTIVLVGAFLGELNDMRENNLWSV</sequence>
<dbReference type="SUPFAM" id="SSF49899">
    <property type="entry name" value="Concanavalin A-like lectins/glucanases"/>
    <property type="match status" value="1"/>
</dbReference>
<feature type="non-terminal residue" evidence="1">
    <location>
        <position position="378"/>
    </location>
</feature>
<dbReference type="InterPro" id="IPR013320">
    <property type="entry name" value="ConA-like_dom_sf"/>
</dbReference>
<gene>
    <name evidence="1" type="ORF">LCGC14_2938420</name>
</gene>
<organism evidence="1">
    <name type="scientific">marine sediment metagenome</name>
    <dbReference type="NCBI Taxonomy" id="412755"/>
    <lineage>
        <taxon>unclassified sequences</taxon>
        <taxon>metagenomes</taxon>
        <taxon>ecological metagenomes</taxon>
    </lineage>
</organism>
<dbReference type="Pfam" id="PF13385">
    <property type="entry name" value="Laminin_G_3"/>
    <property type="match status" value="1"/>
</dbReference>
<evidence type="ECO:0008006" key="2">
    <source>
        <dbReference type="Google" id="ProtNLM"/>
    </source>
</evidence>
<comment type="caution">
    <text evidence="1">The sequence shown here is derived from an EMBL/GenBank/DDBJ whole genome shotgun (WGS) entry which is preliminary data.</text>
</comment>
<protein>
    <recommendedName>
        <fullName evidence="2">LamG-like jellyroll fold domain-containing protein</fullName>
    </recommendedName>
</protein>
<proteinExistence type="predicted"/>
<evidence type="ECO:0000313" key="1">
    <source>
        <dbReference type="EMBL" id="KKK69000.1"/>
    </source>
</evidence>
<name>A0A0F8Y5X2_9ZZZZ</name>